<keyword evidence="5 7" id="KW-1133">Transmembrane helix</keyword>
<evidence type="ECO:0000256" key="2">
    <source>
        <dbReference type="ARBA" id="ARBA00022448"/>
    </source>
</evidence>
<feature type="transmembrane region" description="Helical" evidence="7">
    <location>
        <begin position="72"/>
        <end position="99"/>
    </location>
</feature>
<keyword evidence="4 7" id="KW-0812">Transmembrane</keyword>
<gene>
    <name evidence="8" type="ORF">CGE01nite_25780</name>
</gene>
<keyword evidence="9" id="KW-1185">Reference proteome</keyword>
<protein>
    <recommendedName>
        <fullName evidence="10">PDGLE domain-containing protein</fullName>
    </recommendedName>
</protein>
<dbReference type="GO" id="GO:0000041">
    <property type="term" value="P:transition metal ion transport"/>
    <property type="evidence" value="ECO:0007669"/>
    <property type="project" value="InterPro"/>
</dbReference>
<dbReference type="OrthoDB" id="5395048at2"/>
<keyword evidence="2" id="KW-0813">Transport</keyword>
<evidence type="ECO:0000256" key="5">
    <source>
        <dbReference type="ARBA" id="ARBA00022989"/>
    </source>
</evidence>
<comment type="caution">
    <text evidence="8">The sequence shown here is derived from an EMBL/GenBank/DDBJ whole genome shotgun (WGS) entry which is preliminary data.</text>
</comment>
<dbReference type="Proteomes" id="UP000320461">
    <property type="component" value="Unassembled WGS sequence"/>
</dbReference>
<dbReference type="PANTHER" id="PTHR34229:SF1">
    <property type="entry name" value="METAL TRANSPORT PROTEIN HI_1621-RELATED"/>
    <property type="match status" value="1"/>
</dbReference>
<organism evidence="8 9">
    <name type="scientific">Cellulomonas gelida</name>
    <dbReference type="NCBI Taxonomy" id="1712"/>
    <lineage>
        <taxon>Bacteria</taxon>
        <taxon>Bacillati</taxon>
        <taxon>Actinomycetota</taxon>
        <taxon>Actinomycetes</taxon>
        <taxon>Micrococcales</taxon>
        <taxon>Cellulomonadaceae</taxon>
        <taxon>Cellulomonas</taxon>
    </lineage>
</organism>
<evidence type="ECO:0000256" key="3">
    <source>
        <dbReference type="ARBA" id="ARBA00022475"/>
    </source>
</evidence>
<evidence type="ECO:0000256" key="6">
    <source>
        <dbReference type="ARBA" id="ARBA00023136"/>
    </source>
</evidence>
<evidence type="ECO:0000256" key="7">
    <source>
        <dbReference type="SAM" id="Phobius"/>
    </source>
</evidence>
<feature type="transmembrane region" description="Helical" evidence="7">
    <location>
        <begin position="12"/>
        <end position="28"/>
    </location>
</feature>
<evidence type="ECO:0008006" key="10">
    <source>
        <dbReference type="Google" id="ProtNLM"/>
    </source>
</evidence>
<keyword evidence="6 7" id="KW-0472">Membrane</keyword>
<dbReference type="AlphaFoldDB" id="A0A4Y3KMX4"/>
<feature type="transmembrane region" description="Helical" evidence="7">
    <location>
        <begin position="144"/>
        <end position="165"/>
    </location>
</feature>
<accession>A0A4Y3KMX4</accession>
<feature type="transmembrane region" description="Helical" evidence="7">
    <location>
        <begin position="194"/>
        <end position="214"/>
    </location>
</feature>
<dbReference type="RefSeq" id="WP_048343284.1">
    <property type="nucleotide sequence ID" value="NZ_BJLQ01000031.1"/>
</dbReference>
<feature type="transmembrane region" description="Helical" evidence="7">
    <location>
        <begin position="283"/>
        <end position="304"/>
    </location>
</feature>
<sequence length="312" mass="30021">MHVPDHVMDPGTSLATAVVAGAALTYAVRRARAEATRERVALTAVASGFVFAAQMVNYPVAPGTSGHLVGAALAAALVGPWLGALAVTAVLVVQAVLFADGGVTALGVNVLLMVGVGTLVGWSVQRLVARLATRVPDVGRVALAAAGGALASVPAAALAFVALYAVGGTADVGLGAVSAAMLPVHAAIGLGEAVISGVAVAGVAVLAPGVTALDPRPASPAATRRGSLALGIGSVVTAGGLSALAVSAPDGLEWAAQRVGFDHTFGSVLAEVPLADYGAVTGVPGGVAGLAGVAAVAVLVVLGLRRSSTAPA</sequence>
<dbReference type="InterPro" id="IPR002751">
    <property type="entry name" value="CbiM/NikMN"/>
</dbReference>
<name>A0A4Y3KMX4_9CELL</name>
<evidence type="ECO:0000313" key="8">
    <source>
        <dbReference type="EMBL" id="GEA85327.1"/>
    </source>
</evidence>
<feature type="transmembrane region" description="Helical" evidence="7">
    <location>
        <begin position="40"/>
        <end position="60"/>
    </location>
</feature>
<feature type="transmembrane region" description="Helical" evidence="7">
    <location>
        <begin position="172"/>
        <end position="188"/>
    </location>
</feature>
<evidence type="ECO:0000313" key="9">
    <source>
        <dbReference type="Proteomes" id="UP000320461"/>
    </source>
</evidence>
<feature type="transmembrane region" description="Helical" evidence="7">
    <location>
        <begin position="106"/>
        <end position="124"/>
    </location>
</feature>
<comment type="subcellular location">
    <subcellularLocation>
        <location evidence="1">Cell membrane</location>
        <topology evidence="1">Multi-pass membrane protein</topology>
    </subcellularLocation>
</comment>
<evidence type="ECO:0000256" key="1">
    <source>
        <dbReference type="ARBA" id="ARBA00004651"/>
    </source>
</evidence>
<dbReference type="GO" id="GO:0005886">
    <property type="term" value="C:plasma membrane"/>
    <property type="evidence" value="ECO:0007669"/>
    <property type="project" value="UniProtKB-SubCell"/>
</dbReference>
<dbReference type="Pfam" id="PF01891">
    <property type="entry name" value="CbiM"/>
    <property type="match status" value="1"/>
</dbReference>
<proteinExistence type="predicted"/>
<dbReference type="Gene3D" id="1.10.1760.20">
    <property type="match status" value="1"/>
</dbReference>
<keyword evidence="3" id="KW-1003">Cell membrane</keyword>
<reference evidence="8 9" key="1">
    <citation type="submission" date="2019-06" db="EMBL/GenBank/DDBJ databases">
        <title>Whole genome shotgun sequence of Cellulomonas gelida NBRC 3748.</title>
        <authorList>
            <person name="Hosoyama A."/>
            <person name="Uohara A."/>
            <person name="Ohji S."/>
            <person name="Ichikawa N."/>
        </authorList>
    </citation>
    <scope>NUCLEOTIDE SEQUENCE [LARGE SCALE GENOMIC DNA]</scope>
    <source>
        <strain evidence="8 9">NBRC 3748</strain>
    </source>
</reference>
<dbReference type="PANTHER" id="PTHR34229">
    <property type="entry name" value="METAL TRANSPORT PROTEIN HI_1621-RELATED"/>
    <property type="match status" value="1"/>
</dbReference>
<feature type="transmembrane region" description="Helical" evidence="7">
    <location>
        <begin position="226"/>
        <end position="246"/>
    </location>
</feature>
<evidence type="ECO:0000256" key="4">
    <source>
        <dbReference type="ARBA" id="ARBA00022692"/>
    </source>
</evidence>
<dbReference type="EMBL" id="BJLQ01000031">
    <property type="protein sequence ID" value="GEA85327.1"/>
    <property type="molecule type" value="Genomic_DNA"/>
</dbReference>